<evidence type="ECO:0000256" key="2">
    <source>
        <dbReference type="SAM" id="Phobius"/>
    </source>
</evidence>
<evidence type="ECO:0000256" key="1">
    <source>
        <dbReference type="SAM" id="MobiDB-lite"/>
    </source>
</evidence>
<name>A0AAU9IP26_9CILI</name>
<feature type="compositionally biased region" description="Low complexity" evidence="1">
    <location>
        <begin position="33"/>
        <end position="48"/>
    </location>
</feature>
<gene>
    <name evidence="5" type="ORF">BSTOLATCC_MIC9355</name>
</gene>
<dbReference type="InterPro" id="IPR032710">
    <property type="entry name" value="NTF2-like_dom_sf"/>
</dbReference>
<feature type="signal peptide" evidence="3">
    <location>
        <begin position="1"/>
        <end position="23"/>
    </location>
</feature>
<dbReference type="InterPro" id="IPR007379">
    <property type="entry name" value="Tim44-like_dom"/>
</dbReference>
<feature type="transmembrane region" description="Helical" evidence="2">
    <location>
        <begin position="61"/>
        <end position="82"/>
    </location>
</feature>
<feature type="region of interest" description="Disordered" evidence="1">
    <location>
        <begin position="24"/>
        <end position="54"/>
    </location>
</feature>
<dbReference type="SMART" id="SM00978">
    <property type="entry name" value="Tim44"/>
    <property type="match status" value="1"/>
</dbReference>
<proteinExistence type="predicted"/>
<dbReference type="Proteomes" id="UP001162131">
    <property type="component" value="Unassembled WGS sequence"/>
</dbReference>
<dbReference type="Pfam" id="PF04280">
    <property type="entry name" value="Tim44"/>
    <property type="match status" value="1"/>
</dbReference>
<keyword evidence="2" id="KW-0472">Membrane</keyword>
<accession>A0AAU9IP26</accession>
<evidence type="ECO:0000256" key="3">
    <source>
        <dbReference type="SAM" id="SignalP"/>
    </source>
</evidence>
<comment type="caution">
    <text evidence="5">The sequence shown here is derived from an EMBL/GenBank/DDBJ whole genome shotgun (WGS) entry which is preliminary data.</text>
</comment>
<sequence>MFRINQICLKFFLLLVYFQTAESRAGGGDDSSSDYSSDDSSSYDSSDSSDSKGEWTTTDSYFFLGCTFIFIILIATASIFSIDRKVDKKHKQISKKLKNAGDFIWDENLIISSVKESFIALQKAWSKQDLDFIERKLTKKLFIKWRNLLMEMRNRDERNVVSDIVVNKIKFVKLQENEKRFTVFIDAKVKDVTVNIHSGKVLKDQTGNFREFWTYVWGVDSWLLRKINQESENTKFL</sequence>
<keyword evidence="3" id="KW-0732">Signal</keyword>
<feature type="chain" id="PRO_5043426222" description="Tim44-like domain-containing protein" evidence="3">
    <location>
        <begin position="24"/>
        <end position="237"/>
    </location>
</feature>
<feature type="domain" description="Tim44-like" evidence="4">
    <location>
        <begin position="93"/>
        <end position="229"/>
    </location>
</feature>
<keyword evidence="6" id="KW-1185">Reference proteome</keyword>
<evidence type="ECO:0000313" key="5">
    <source>
        <dbReference type="EMBL" id="CAG9313540.1"/>
    </source>
</evidence>
<dbReference type="SUPFAM" id="SSF54427">
    <property type="entry name" value="NTF2-like"/>
    <property type="match status" value="1"/>
</dbReference>
<organism evidence="5 6">
    <name type="scientific">Blepharisma stoltei</name>
    <dbReference type="NCBI Taxonomy" id="1481888"/>
    <lineage>
        <taxon>Eukaryota</taxon>
        <taxon>Sar</taxon>
        <taxon>Alveolata</taxon>
        <taxon>Ciliophora</taxon>
        <taxon>Postciliodesmatophora</taxon>
        <taxon>Heterotrichea</taxon>
        <taxon>Heterotrichida</taxon>
        <taxon>Blepharismidae</taxon>
        <taxon>Blepharisma</taxon>
    </lineage>
</organism>
<reference evidence="5" key="1">
    <citation type="submission" date="2021-09" db="EMBL/GenBank/DDBJ databases">
        <authorList>
            <consortium name="AG Swart"/>
            <person name="Singh M."/>
            <person name="Singh A."/>
            <person name="Seah K."/>
            <person name="Emmerich C."/>
        </authorList>
    </citation>
    <scope>NUCLEOTIDE SEQUENCE</scope>
    <source>
        <strain evidence="5">ATCC30299</strain>
    </source>
</reference>
<evidence type="ECO:0000259" key="4">
    <source>
        <dbReference type="SMART" id="SM00978"/>
    </source>
</evidence>
<keyword evidence="2" id="KW-1133">Transmembrane helix</keyword>
<evidence type="ECO:0000313" key="6">
    <source>
        <dbReference type="Proteomes" id="UP001162131"/>
    </source>
</evidence>
<keyword evidence="2" id="KW-0812">Transmembrane</keyword>
<dbReference type="AlphaFoldDB" id="A0AAU9IP26"/>
<dbReference type="EMBL" id="CAJZBQ010000011">
    <property type="protein sequence ID" value="CAG9313540.1"/>
    <property type="molecule type" value="Genomic_DNA"/>
</dbReference>
<protein>
    <recommendedName>
        <fullName evidence="4">Tim44-like domain-containing protein</fullName>
    </recommendedName>
</protein>